<organism evidence="1 2">
    <name type="scientific">Flavobacterium agri</name>
    <dbReference type="NCBI Taxonomy" id="2743471"/>
    <lineage>
        <taxon>Bacteria</taxon>
        <taxon>Pseudomonadati</taxon>
        <taxon>Bacteroidota</taxon>
        <taxon>Flavobacteriia</taxon>
        <taxon>Flavobacteriales</taxon>
        <taxon>Flavobacteriaceae</taxon>
        <taxon>Flavobacterium</taxon>
    </lineage>
</organism>
<comment type="caution">
    <text evidence="1">The sequence shown here is derived from an EMBL/GenBank/DDBJ whole genome shotgun (WGS) entry which is preliminary data.</text>
</comment>
<evidence type="ECO:0000313" key="1">
    <source>
        <dbReference type="EMBL" id="NYA70684.1"/>
    </source>
</evidence>
<proteinExistence type="predicted"/>
<dbReference type="RefSeq" id="WP_176005507.1">
    <property type="nucleotide sequence ID" value="NZ_JABWMI010000009.1"/>
</dbReference>
<dbReference type="EMBL" id="JACBJI010000002">
    <property type="protein sequence ID" value="NYA70684.1"/>
    <property type="molecule type" value="Genomic_DNA"/>
</dbReference>
<gene>
    <name evidence="1" type="ORF">HZF10_07115</name>
</gene>
<name>A0A7Y9C5R3_9FLAO</name>
<accession>A0A7Y9C5R3</accession>
<sequence>METTITIARSQEDYLGKVVVLGKKMLGKLDMRSTNEHFILHWKFKAPEYKNLFLKKVAAEFSKN</sequence>
<keyword evidence="2" id="KW-1185">Reference proteome</keyword>
<protein>
    <submittedName>
        <fullName evidence="1">Uncharacterized protein</fullName>
    </submittedName>
</protein>
<dbReference type="AlphaFoldDB" id="A0A7Y9C5R3"/>
<reference evidence="1 2" key="1">
    <citation type="submission" date="2020-07" db="EMBL/GenBank/DDBJ databases">
        <authorList>
            <person name="Sun Q."/>
        </authorList>
    </citation>
    <scope>NUCLEOTIDE SEQUENCE [LARGE SCALE GENOMIC DNA]</scope>
    <source>
        <strain evidence="1 2">MAH-1</strain>
    </source>
</reference>
<dbReference type="Proteomes" id="UP000535020">
    <property type="component" value="Unassembled WGS sequence"/>
</dbReference>
<evidence type="ECO:0000313" key="2">
    <source>
        <dbReference type="Proteomes" id="UP000535020"/>
    </source>
</evidence>